<name>A0ABU0D1C1_9BACI</name>
<keyword evidence="2" id="KW-1185">Reference proteome</keyword>
<reference evidence="1 2" key="1">
    <citation type="submission" date="2023-07" db="EMBL/GenBank/DDBJ databases">
        <title>Genomic Encyclopedia of Type Strains, Phase IV (KMG-IV): sequencing the most valuable type-strain genomes for metagenomic binning, comparative biology and taxonomic classification.</title>
        <authorList>
            <person name="Goeker M."/>
        </authorList>
    </citation>
    <scope>NUCLEOTIDE SEQUENCE [LARGE SCALE GENOMIC DNA]</scope>
    <source>
        <strain evidence="1 2">DSM 27848</strain>
    </source>
</reference>
<protein>
    <recommendedName>
        <fullName evidence="3">Two-component sensor histidine kinase</fullName>
    </recommendedName>
</protein>
<gene>
    <name evidence="1" type="ORF">J2S14_000994</name>
</gene>
<dbReference type="Proteomes" id="UP001232343">
    <property type="component" value="Unassembled WGS sequence"/>
</dbReference>
<evidence type="ECO:0008006" key="3">
    <source>
        <dbReference type="Google" id="ProtNLM"/>
    </source>
</evidence>
<dbReference type="EMBL" id="JAUSUO010000001">
    <property type="protein sequence ID" value="MDQ0342201.1"/>
    <property type="molecule type" value="Genomic_DNA"/>
</dbReference>
<accession>A0ABU0D1C1</accession>
<sequence length="61" mass="7599">MLAFISLFVVYEITQIYITELSYVKEMQDYYEKQIIQLLENTFDENEDVMKDYLLYNDRRR</sequence>
<evidence type="ECO:0000313" key="1">
    <source>
        <dbReference type="EMBL" id="MDQ0342201.1"/>
    </source>
</evidence>
<organism evidence="1 2">
    <name type="scientific">Lederbergia wuyishanensis</name>
    <dbReference type="NCBI Taxonomy" id="1347903"/>
    <lineage>
        <taxon>Bacteria</taxon>
        <taxon>Bacillati</taxon>
        <taxon>Bacillota</taxon>
        <taxon>Bacilli</taxon>
        <taxon>Bacillales</taxon>
        <taxon>Bacillaceae</taxon>
        <taxon>Lederbergia</taxon>
    </lineage>
</organism>
<comment type="caution">
    <text evidence="1">The sequence shown here is derived from an EMBL/GenBank/DDBJ whole genome shotgun (WGS) entry which is preliminary data.</text>
</comment>
<evidence type="ECO:0000313" key="2">
    <source>
        <dbReference type="Proteomes" id="UP001232343"/>
    </source>
</evidence>
<proteinExistence type="predicted"/>